<evidence type="ECO:0000313" key="3">
    <source>
        <dbReference type="Proteomes" id="UP001196980"/>
    </source>
</evidence>
<dbReference type="SUPFAM" id="SSF55785">
    <property type="entry name" value="PYP-like sensor domain (PAS domain)"/>
    <property type="match status" value="1"/>
</dbReference>
<dbReference type="RefSeq" id="WP_218251521.1">
    <property type="nucleotide sequence ID" value="NZ_JABXWD010000056.1"/>
</dbReference>
<dbReference type="Proteomes" id="UP001196980">
    <property type="component" value="Unassembled WGS sequence"/>
</dbReference>
<name>A0ABS6RWA3_9BACT</name>
<protein>
    <submittedName>
        <fullName evidence="2">PAS domain-containing protein</fullName>
    </submittedName>
</protein>
<accession>A0ABS6RWA3</accession>
<evidence type="ECO:0000259" key="1">
    <source>
        <dbReference type="Pfam" id="PF08448"/>
    </source>
</evidence>
<proteinExistence type="predicted"/>
<feature type="domain" description="PAS fold-4" evidence="1">
    <location>
        <begin position="26"/>
        <end position="125"/>
    </location>
</feature>
<dbReference type="Pfam" id="PF08448">
    <property type="entry name" value="PAS_4"/>
    <property type="match status" value="1"/>
</dbReference>
<reference evidence="2 3" key="1">
    <citation type="journal article" date="2020" name="J Geophys Res Biogeosci">
        <title>Magnetotaxis as an Adaptation to Enable Bacterial Shuttling of Microbial Sulfur and Sulfur Cycling Across Aquatic Oxic#Anoxic Interfaces.</title>
        <authorList>
            <person name="Li J."/>
            <person name="Liu P."/>
            <person name="Wang J."/>
            <person name="Roberts A.P."/>
            <person name="Pan Y."/>
        </authorList>
    </citation>
    <scope>NUCLEOTIDE SEQUENCE [LARGE SCALE GENOMIC DNA]</scope>
    <source>
        <strain evidence="2 3">MYR-1_YQ</strain>
    </source>
</reference>
<comment type="caution">
    <text evidence="2">The sequence shown here is derived from an EMBL/GenBank/DDBJ whole genome shotgun (WGS) entry which is preliminary data.</text>
</comment>
<dbReference type="InterPro" id="IPR035965">
    <property type="entry name" value="PAS-like_dom_sf"/>
</dbReference>
<evidence type="ECO:0000313" key="2">
    <source>
        <dbReference type="EMBL" id="MBV6340907.1"/>
    </source>
</evidence>
<dbReference type="EMBL" id="JABXWD010000056">
    <property type="protein sequence ID" value="MBV6340907.1"/>
    <property type="molecule type" value="Genomic_DNA"/>
</dbReference>
<gene>
    <name evidence="2" type="ORF">HWQ67_04860</name>
</gene>
<dbReference type="Gene3D" id="3.30.450.20">
    <property type="entry name" value="PAS domain"/>
    <property type="match status" value="1"/>
</dbReference>
<dbReference type="InterPro" id="IPR013656">
    <property type="entry name" value="PAS_4"/>
</dbReference>
<organism evidence="2 3">
    <name type="scientific">Candidatus Magnetobacterium casense</name>
    <dbReference type="NCBI Taxonomy" id="1455061"/>
    <lineage>
        <taxon>Bacteria</taxon>
        <taxon>Pseudomonadati</taxon>
        <taxon>Nitrospirota</taxon>
        <taxon>Thermodesulfovibrionia</taxon>
        <taxon>Thermodesulfovibrionales</taxon>
        <taxon>Candidatus Magnetobacteriaceae</taxon>
        <taxon>Candidatus Magnetobacterium</taxon>
    </lineage>
</organism>
<sequence>MSHGGDKHLTSSRFKTLSDYLFGILDCIPDKVYIIDADDYSVLWANRTASPHGEHFGMKCCDLIQNRHGSCCSDDHICLMEKVKKTRRTAMFENICQGENGSEGVYEVQVHPIFDEEGDIIQFLQLRRRKSGVCPSSNIDKRVAHPCIKTTCSTICKNGLL</sequence>
<keyword evidence="3" id="KW-1185">Reference proteome</keyword>